<accession>A0ACB8I8S9</accession>
<comment type="caution">
    <text evidence="1">The sequence shown here is derived from an EMBL/GenBank/DDBJ whole genome shotgun (WGS) entry which is preliminary data.</text>
</comment>
<reference evidence="2" key="1">
    <citation type="journal article" date="2023" name="Hortic. Res.">
        <title>A chromosome-level phased genome enabling allele-level studies in sweet orange: a case study on citrus Huanglongbing tolerance.</title>
        <authorList>
            <person name="Wu B."/>
            <person name="Yu Q."/>
            <person name="Deng Z."/>
            <person name="Duan Y."/>
            <person name="Luo F."/>
            <person name="Gmitter F. Jr."/>
        </authorList>
    </citation>
    <scope>NUCLEOTIDE SEQUENCE [LARGE SCALE GENOMIC DNA]</scope>
    <source>
        <strain evidence="2">cv. Valencia</strain>
    </source>
</reference>
<protein>
    <submittedName>
        <fullName evidence="1">PWWP domain-containing protein</fullName>
    </submittedName>
</protein>
<keyword evidence="2" id="KW-1185">Reference proteome</keyword>
<dbReference type="Proteomes" id="UP000829398">
    <property type="component" value="Chromosome 9"/>
</dbReference>
<name>A0ACB8I8S9_CITSI</name>
<proteinExistence type="predicted"/>
<evidence type="ECO:0000313" key="1">
    <source>
        <dbReference type="EMBL" id="KAH9683411.1"/>
    </source>
</evidence>
<evidence type="ECO:0000313" key="2">
    <source>
        <dbReference type="Proteomes" id="UP000829398"/>
    </source>
</evidence>
<gene>
    <name evidence="1" type="ORF">KPL71_027663</name>
</gene>
<organism evidence="1 2">
    <name type="scientific">Citrus sinensis</name>
    <name type="common">Sweet orange</name>
    <name type="synonym">Citrus aurantium var. sinensis</name>
    <dbReference type="NCBI Taxonomy" id="2711"/>
    <lineage>
        <taxon>Eukaryota</taxon>
        <taxon>Viridiplantae</taxon>
        <taxon>Streptophyta</taxon>
        <taxon>Embryophyta</taxon>
        <taxon>Tracheophyta</taxon>
        <taxon>Spermatophyta</taxon>
        <taxon>Magnoliopsida</taxon>
        <taxon>eudicotyledons</taxon>
        <taxon>Gunneridae</taxon>
        <taxon>Pentapetalae</taxon>
        <taxon>rosids</taxon>
        <taxon>malvids</taxon>
        <taxon>Sapindales</taxon>
        <taxon>Rutaceae</taxon>
        <taxon>Aurantioideae</taxon>
        <taxon>Citrus</taxon>
    </lineage>
</organism>
<sequence>MDEDLFVSLFSFLPAIVKMDALSAIRCRLRLANAGLVNVDAAISNQKQLAGLGTVIRDSRDKIVAAGISQASLRGSVSHAEAEAVYKTKKEGGLLVAFFGDNSYGWFDPFDLLPFDIGYVEKSKQTNNFEFLNAVKDAEDEARRMAALGLSCWCQGTSNFWTTGVKGFVEVDKLASIPHGSLERSIHFIKIEAFVLTYRKAVFGRSMRRAQAYGSQQIQGRNSIGILISQRQIPSEVSFVLVKYGTAQTSGRTSMALGPSGQKTSTAEKPTLEEISLIKPSVQRKCNRVKSQDISQDFQQLQPKVSKVEKISYCLEDLQVVGRTSPPSDAAFHRKVIVTSSDILDEKLRISKCLEEDLLSEHTLLMKREKRKKDYKFKLGLEYWDNGHKKVKRESGEGACGTFSSNFKAREKIDGLHVNSKHSQLLDYLSALALNPFKSVRQNIPATMLQFFLEYTSVVYVKWLSSQQQSLEQLKVVPLSLWSVKCGSITGPEQMSVEEPKRLNELKLLSEEKTEAGDRKLEKPLRRGARMSLKVQEKRRKYSQKKRDTSRKFREPKMMVIQFSSQSALPSVSELKASCARFGQLHSPPCVFWRSSTCQVRFKCKSDAEAAFAHAVKNRPLLFGNMELVVNVPNEAPRVKKHVTTGESTKPRSIAPQHQLSHPSSQPKSCLKKHLDDGATIVHNETPHVKSMSGGQESTSTEQIVAKSIINNHVQPEATNNCPDASCSSSQSIDISDQMLSLLMRWHETVVDLKKSLGYVPITLRRLDLGTYDIY</sequence>
<dbReference type="EMBL" id="CM039178">
    <property type="protein sequence ID" value="KAH9683411.1"/>
    <property type="molecule type" value="Genomic_DNA"/>
</dbReference>